<dbReference type="EMBL" id="VTPC01091215">
    <property type="protein sequence ID" value="KAF2879187.1"/>
    <property type="molecule type" value="Genomic_DNA"/>
</dbReference>
<evidence type="ECO:0000256" key="3">
    <source>
        <dbReference type="PROSITE-ProRule" id="PRU00176"/>
    </source>
</evidence>
<keyword evidence="1" id="KW-0677">Repeat</keyword>
<dbReference type="CDD" id="cd12945">
    <property type="entry name" value="NOPS_NONA_like"/>
    <property type="match status" value="1"/>
</dbReference>
<dbReference type="PANTHER" id="PTHR23189">
    <property type="entry name" value="RNA RECOGNITION MOTIF-CONTAINING"/>
    <property type="match status" value="1"/>
</dbReference>
<feature type="compositionally biased region" description="Basic and acidic residues" evidence="4">
    <location>
        <begin position="392"/>
        <end position="423"/>
    </location>
</feature>
<protein>
    <recommendedName>
        <fullName evidence="5">RRM domain-containing protein</fullName>
    </recommendedName>
</protein>
<evidence type="ECO:0000256" key="2">
    <source>
        <dbReference type="ARBA" id="ARBA00022884"/>
    </source>
</evidence>
<feature type="region of interest" description="Disordered" evidence="4">
    <location>
        <begin position="392"/>
        <end position="425"/>
    </location>
</feature>
<dbReference type="Pfam" id="PF08075">
    <property type="entry name" value="NOPS"/>
    <property type="match status" value="1"/>
</dbReference>
<comment type="caution">
    <text evidence="6">The sequence shown here is derived from an EMBL/GenBank/DDBJ whole genome shotgun (WGS) entry which is preliminary data.</text>
</comment>
<dbReference type="Pfam" id="PF00076">
    <property type="entry name" value="RRM_1"/>
    <property type="match status" value="2"/>
</dbReference>
<dbReference type="OrthoDB" id="10067824at2759"/>
<dbReference type="Proteomes" id="UP000801492">
    <property type="component" value="Unassembled WGS sequence"/>
</dbReference>
<dbReference type="SMART" id="SM00360">
    <property type="entry name" value="RRM"/>
    <property type="match status" value="2"/>
</dbReference>
<feature type="domain" description="RRM" evidence="5">
    <location>
        <begin position="129"/>
        <end position="201"/>
    </location>
</feature>
<dbReference type="PROSITE" id="PS50102">
    <property type="entry name" value="RRM"/>
    <property type="match status" value="2"/>
</dbReference>
<keyword evidence="7" id="KW-1185">Reference proteome</keyword>
<feature type="compositionally biased region" description="Basic and acidic residues" evidence="4">
    <location>
        <begin position="511"/>
        <end position="530"/>
    </location>
</feature>
<gene>
    <name evidence="6" type="ORF">ILUMI_26987</name>
</gene>
<dbReference type="SUPFAM" id="SSF54928">
    <property type="entry name" value="RNA-binding domain, RBD"/>
    <property type="match status" value="1"/>
</dbReference>
<dbReference type="InterPro" id="IPR012975">
    <property type="entry name" value="NOPS"/>
</dbReference>
<reference evidence="6" key="1">
    <citation type="submission" date="2019-08" db="EMBL/GenBank/DDBJ databases">
        <title>The genome of the North American firefly Photinus pyralis.</title>
        <authorList>
            <consortium name="Photinus pyralis genome working group"/>
            <person name="Fallon T.R."/>
            <person name="Sander Lower S.E."/>
            <person name="Weng J.-K."/>
        </authorList>
    </citation>
    <scope>NUCLEOTIDE SEQUENCE</scope>
    <source>
        <strain evidence="6">TRF0915ILg1</strain>
        <tissue evidence="6">Whole body</tissue>
    </source>
</reference>
<feature type="region of interest" description="Disordered" evidence="4">
    <location>
        <begin position="1"/>
        <end position="100"/>
    </location>
</feature>
<dbReference type="AlphaFoldDB" id="A0A8K0C7F7"/>
<proteinExistence type="predicted"/>
<accession>A0A8K0C7F7</accession>
<sequence>MAAENPDTTAVKVESSTENGNTTSENNAPHGNEQSHTQNPGNRRGGGRFAFGNRRPNFNNMKTENNEFFGRKRMNRGGNHGGGGGPRDQGPLGNRNPDDRLNEKVAQLSGPTFDLQPIDTSERRFSGRSRLYIGNIAAEVTEEELNDLFKQFGETNELFVNKEKNFGFIRLDFHASAEKAKRELDGTMLKGRSLKIRFAPNGSTVKVKNLIPFVSNELLQYAFGVFGEIERSSVIVDDRGKSTGEGIIEYARKGSAALAIRKCTESCYFLTASLRPVIVEPYEIVDDTDGYPDKSIPKKNAEYMKEREVGPRFANVNGFEHEYGTRWKQLHELYSQKEQALKKELDMEKEKLEAQMEYARYEHETELLREQLRARELDRDRQKREWEIKERQADEARQRNEEQMRRQQEEMQARMMHQEEELRRRHQENSLFMQAHQLDNMLDQQEQNYEQPEQHGIFNSNIQNDMGDSGNMPMDPKTFMNTFDRNRRFEGREMGRGPHGGGGNSGGRGRWTNDNRGGNRDDFPNKRRRY</sequence>
<evidence type="ECO:0000313" key="7">
    <source>
        <dbReference type="Proteomes" id="UP000801492"/>
    </source>
</evidence>
<dbReference type="InterPro" id="IPR012677">
    <property type="entry name" value="Nucleotide-bd_a/b_plait_sf"/>
</dbReference>
<feature type="compositionally biased region" description="Low complexity" evidence="4">
    <location>
        <begin position="14"/>
        <end position="27"/>
    </location>
</feature>
<feature type="compositionally biased region" description="Gly residues" evidence="4">
    <location>
        <begin position="78"/>
        <end position="87"/>
    </location>
</feature>
<dbReference type="InterPro" id="IPR000504">
    <property type="entry name" value="RRM_dom"/>
</dbReference>
<evidence type="ECO:0000313" key="6">
    <source>
        <dbReference type="EMBL" id="KAF2879187.1"/>
    </source>
</evidence>
<name>A0A8K0C7F7_IGNLU</name>
<feature type="domain" description="RRM" evidence="5">
    <location>
        <begin position="203"/>
        <end position="284"/>
    </location>
</feature>
<dbReference type="FunFam" id="3.30.70.330:FF:000043">
    <property type="entry name" value="paraspeckle component 1 isoform X1"/>
    <property type="match status" value="1"/>
</dbReference>
<keyword evidence="2 3" id="KW-0694">RNA-binding</keyword>
<feature type="compositionally biased region" description="Gly residues" evidence="4">
    <location>
        <begin position="497"/>
        <end position="509"/>
    </location>
</feature>
<dbReference type="InterPro" id="IPR035979">
    <property type="entry name" value="RBD_domain_sf"/>
</dbReference>
<feature type="compositionally biased region" description="Low complexity" evidence="4">
    <location>
        <begin position="50"/>
        <end position="60"/>
    </location>
</feature>
<evidence type="ECO:0000256" key="1">
    <source>
        <dbReference type="ARBA" id="ARBA00022737"/>
    </source>
</evidence>
<dbReference type="Gene3D" id="6.10.250.1170">
    <property type="match status" value="1"/>
</dbReference>
<feature type="region of interest" description="Disordered" evidence="4">
    <location>
        <begin position="490"/>
        <end position="530"/>
    </location>
</feature>
<organism evidence="6 7">
    <name type="scientific">Ignelater luminosus</name>
    <name type="common">Cucubano</name>
    <name type="synonym">Pyrophorus luminosus</name>
    <dbReference type="NCBI Taxonomy" id="2038154"/>
    <lineage>
        <taxon>Eukaryota</taxon>
        <taxon>Metazoa</taxon>
        <taxon>Ecdysozoa</taxon>
        <taxon>Arthropoda</taxon>
        <taxon>Hexapoda</taxon>
        <taxon>Insecta</taxon>
        <taxon>Pterygota</taxon>
        <taxon>Neoptera</taxon>
        <taxon>Endopterygota</taxon>
        <taxon>Coleoptera</taxon>
        <taxon>Polyphaga</taxon>
        <taxon>Elateriformia</taxon>
        <taxon>Elateroidea</taxon>
        <taxon>Elateridae</taxon>
        <taxon>Agrypninae</taxon>
        <taxon>Pyrophorini</taxon>
        <taxon>Ignelater</taxon>
    </lineage>
</organism>
<dbReference type="Gene3D" id="3.30.70.330">
    <property type="match status" value="2"/>
</dbReference>
<dbReference type="GO" id="GO:0003723">
    <property type="term" value="F:RNA binding"/>
    <property type="evidence" value="ECO:0007669"/>
    <property type="project" value="UniProtKB-UniRule"/>
</dbReference>
<evidence type="ECO:0000259" key="5">
    <source>
        <dbReference type="PROSITE" id="PS50102"/>
    </source>
</evidence>
<evidence type="ECO:0000256" key="4">
    <source>
        <dbReference type="SAM" id="MobiDB-lite"/>
    </source>
</evidence>